<dbReference type="InterPro" id="IPR011641">
    <property type="entry name" value="Tyr-kin_ephrin_A/B_rcpt-like"/>
</dbReference>
<evidence type="ECO:0000256" key="5">
    <source>
        <dbReference type="ARBA" id="ARBA00023170"/>
    </source>
</evidence>
<dbReference type="InterPro" id="IPR009030">
    <property type="entry name" value="Growth_fac_rcpt_cys_sf"/>
</dbReference>
<comment type="subcellular location">
    <subcellularLocation>
        <location evidence="1">Membrane</location>
        <topology evidence="1">Multi-pass membrane protein</topology>
    </subcellularLocation>
</comment>
<sequence>MSWRRHGLLLACLARSVDGEIALGALAGWTASGSEELVATIAALLDFRKHFDASLVARLGPPVIDIPGGVHANASTITLRVGTTHLQPDMGLATALDMMLGLDGAQPAVGLIGARASVVSMPVATLASVQKVPQISFGSTSPALSNKAAYPFFLRTAAPDTIQAFALWEWIVQADIPMVTCLYSMEGFGQGLMQEIQKRSQQAGQPDRIKGKSLRYMPQDFDAAEVRETVGGLRDLGSNFVILAVEPRMASQILPVLEDEGMLGEGWQLVGTDTYADVTLPLGFMTFLPSAMGSRFPDFQRLWSRIEEEDILSTEARQEYSLDRMKAPLDHASVQSVIGDVAKISTWTVLAFDAVYTFLVAINQLLQKGVPQSAIRSEVLLEELLKTQFVGASGQVSFDENGDRLGAYNLLNMQQLHRQAPQSVVAAVFSASTGNFTFQTDLVWMDGSRGLKAPQRLFLCESGFYQAESRQCRVCPRGSMCAGGNASFVLCPRGTFAGSTGMSTCTPCPEGQFAGDIGSFQCSPCIPGYVAARTGMEACTRCELGSYMPFPQGSACLICGGGQVTPESGADSQSQCLCDDETFMCNNVCKPCPHGLYCPKGLGPPLQMPGYWADPALFNGSESCEASVLHCRSKYECPLAELGNCADGREGRACNNCKTDHFPVIEGTGTGSCQPCEGGDWIPGILFFLLFFLGLIVLSVFRIEPSQTSFNLVTAASVTGQMVVAAQTLGSMRQLSLVWQHPVKRLLEFTDLLTLDFDFVRITCLFGTDRPVLKFVFQLMVCPAACAFLLLAWLLSRFVSHPKPLDTILNMCGLFLFAFFLTITLTTLRPFQCAPNPNGSSSLVSDPGIICYESEEHMLFISIAAIGFLTQPLPVIVGAAYVTLMYPSRVASGKGLRMVNRYRFLFHRFKSEQYYYGLLLLCRNGLVALLPILVVGAPEVQMPCMGLILLASLVMQARLYPWRTEQANHVEVVLTVLLLLLLIGAAPLLSHDLERSSSVLGWLLCIPVVGLALTCLGALLRAFLGHFKRNCLYGMFLCHHKGGAGSLCRLIKILVARHSKLRVFLDCDQLENLDLLFDIVRSSSESVVVVLTPEVLKRVWCAGEITTAWKNGITTVPLLCDGFRRLSDEAQDLLPSYWTPQQLQMLANYGIEIEDVRLAYQWLQEELVPLNMPRFGPVWGREDVVRGLLGRCGMQSRGIRRTLLSQSTPKLSAPSRARILIISSVADAESLSSCEVFMILLQAHLRVECAVVLNRGQMMRWKPYAYYLVVLLVRGIFSNPRFGDLLVTAFSAWGRSLELLTLIADPQFEFPNFDHISLDANEESENLHANGPFVQAYRSLVNVLAMPFSPLGSEGLQQKQVSEIAGRMHRYKDPAAAAARDDADDRVLEGDSAFEELAWCQHTSMMSDLPVALPTRQVARPELEDIGVQSSKLTI</sequence>
<keyword evidence="5" id="KW-0675">Receptor</keyword>
<dbReference type="OrthoDB" id="426787at2759"/>
<dbReference type="InterPro" id="IPR001828">
    <property type="entry name" value="ANF_lig-bd_rcpt"/>
</dbReference>
<dbReference type="SUPFAM" id="SSF53822">
    <property type="entry name" value="Periplasmic binding protein-like I"/>
    <property type="match status" value="1"/>
</dbReference>
<name>A0A812SBW8_9DINO</name>
<dbReference type="InterPro" id="IPR035897">
    <property type="entry name" value="Toll_tir_struct_dom_sf"/>
</dbReference>
<evidence type="ECO:0000256" key="2">
    <source>
        <dbReference type="ARBA" id="ARBA00022692"/>
    </source>
</evidence>
<dbReference type="SMART" id="SM01411">
    <property type="entry name" value="Ephrin_rec_like"/>
    <property type="match status" value="2"/>
</dbReference>
<accession>A0A812SBW8</accession>
<evidence type="ECO:0000256" key="1">
    <source>
        <dbReference type="ARBA" id="ARBA00004141"/>
    </source>
</evidence>
<dbReference type="PANTHER" id="PTHR24060">
    <property type="entry name" value="METABOTROPIC GLUTAMATE RECEPTOR"/>
    <property type="match status" value="1"/>
</dbReference>
<dbReference type="EMBL" id="CAJNDS010002426">
    <property type="protein sequence ID" value="CAE7469247.1"/>
    <property type="molecule type" value="Genomic_DNA"/>
</dbReference>
<evidence type="ECO:0000259" key="10">
    <source>
        <dbReference type="Pfam" id="PF07699"/>
    </source>
</evidence>
<feature type="domain" description="Receptor ligand binding region" evidence="9">
    <location>
        <begin position="75"/>
        <end position="414"/>
    </location>
</feature>
<keyword evidence="4 7" id="KW-0472">Membrane</keyword>
<feature type="transmembrane region" description="Helical" evidence="7">
    <location>
        <begin position="972"/>
        <end position="989"/>
    </location>
</feature>
<keyword evidence="2 7" id="KW-0812">Transmembrane</keyword>
<feature type="transmembrane region" description="Helical" evidence="7">
    <location>
        <begin position="710"/>
        <end position="729"/>
    </location>
</feature>
<feature type="transmembrane region" description="Helical" evidence="7">
    <location>
        <begin position="1001"/>
        <end position="1024"/>
    </location>
</feature>
<evidence type="ECO:0000256" key="3">
    <source>
        <dbReference type="ARBA" id="ARBA00022989"/>
    </source>
</evidence>
<feature type="chain" id="PRO_5032544680" evidence="8">
    <location>
        <begin position="20"/>
        <end position="1435"/>
    </location>
</feature>
<feature type="transmembrane region" description="Helical" evidence="7">
    <location>
        <begin position="681"/>
        <end position="703"/>
    </location>
</feature>
<feature type="transmembrane region" description="Helical" evidence="7">
    <location>
        <begin position="775"/>
        <end position="795"/>
    </location>
</feature>
<dbReference type="Gene3D" id="2.10.50.10">
    <property type="entry name" value="Tumor Necrosis Factor Receptor, subunit A, domain 2"/>
    <property type="match status" value="1"/>
</dbReference>
<dbReference type="SUPFAM" id="SSF57184">
    <property type="entry name" value="Growth factor receptor domain"/>
    <property type="match status" value="2"/>
</dbReference>
<evidence type="ECO:0000256" key="6">
    <source>
        <dbReference type="ARBA" id="ARBA00023180"/>
    </source>
</evidence>
<feature type="domain" description="Tyrosine-protein kinase ephrin type A/B receptor-like" evidence="10">
    <location>
        <begin position="532"/>
        <end position="576"/>
    </location>
</feature>
<dbReference type="GO" id="GO:0004930">
    <property type="term" value="F:G protein-coupled receptor activity"/>
    <property type="evidence" value="ECO:0007669"/>
    <property type="project" value="InterPro"/>
</dbReference>
<keyword evidence="12" id="KW-1185">Reference proteome</keyword>
<dbReference type="InterPro" id="IPR028082">
    <property type="entry name" value="Peripla_BP_I"/>
</dbReference>
<keyword evidence="6" id="KW-0325">Glycoprotein</keyword>
<dbReference type="InterPro" id="IPR050726">
    <property type="entry name" value="mGluR"/>
</dbReference>
<evidence type="ECO:0000256" key="7">
    <source>
        <dbReference type="SAM" id="Phobius"/>
    </source>
</evidence>
<evidence type="ECO:0000256" key="4">
    <source>
        <dbReference type="ARBA" id="ARBA00023136"/>
    </source>
</evidence>
<keyword evidence="8" id="KW-0732">Signal</keyword>
<proteinExistence type="predicted"/>
<dbReference type="GO" id="GO:0016020">
    <property type="term" value="C:membrane"/>
    <property type="evidence" value="ECO:0007669"/>
    <property type="project" value="UniProtKB-SubCell"/>
</dbReference>
<dbReference type="Pfam" id="PF07699">
    <property type="entry name" value="Ephrin_rec_like"/>
    <property type="match status" value="1"/>
</dbReference>
<keyword evidence="3 7" id="KW-1133">Transmembrane helix</keyword>
<gene>
    <name evidence="11" type="primary">Grm5</name>
    <name evidence="11" type="ORF">SNAT2548_LOCUS26279</name>
</gene>
<feature type="signal peptide" evidence="8">
    <location>
        <begin position="1"/>
        <end position="19"/>
    </location>
</feature>
<feature type="transmembrane region" description="Helical" evidence="7">
    <location>
        <begin position="859"/>
        <end position="884"/>
    </location>
</feature>
<evidence type="ECO:0000259" key="9">
    <source>
        <dbReference type="Pfam" id="PF01094"/>
    </source>
</evidence>
<dbReference type="Proteomes" id="UP000604046">
    <property type="component" value="Unassembled WGS sequence"/>
</dbReference>
<dbReference type="Pfam" id="PF01094">
    <property type="entry name" value="ANF_receptor"/>
    <property type="match status" value="1"/>
</dbReference>
<dbReference type="InterPro" id="IPR000337">
    <property type="entry name" value="GPCR_3"/>
</dbReference>
<evidence type="ECO:0000313" key="12">
    <source>
        <dbReference type="Proteomes" id="UP000604046"/>
    </source>
</evidence>
<evidence type="ECO:0000313" key="11">
    <source>
        <dbReference type="EMBL" id="CAE7469247.1"/>
    </source>
</evidence>
<feature type="transmembrane region" description="Helical" evidence="7">
    <location>
        <begin position="914"/>
        <end position="934"/>
    </location>
</feature>
<comment type="caution">
    <text evidence="11">The sequence shown here is derived from an EMBL/GenBank/DDBJ whole genome shotgun (WGS) entry which is preliminary data.</text>
</comment>
<protein>
    <submittedName>
        <fullName evidence="11">Grm5 protein</fullName>
    </submittedName>
</protein>
<reference evidence="11" key="1">
    <citation type="submission" date="2021-02" db="EMBL/GenBank/DDBJ databases">
        <authorList>
            <person name="Dougan E. K."/>
            <person name="Rhodes N."/>
            <person name="Thang M."/>
            <person name="Chan C."/>
        </authorList>
    </citation>
    <scope>NUCLEOTIDE SEQUENCE</scope>
</reference>
<dbReference type="Gene3D" id="3.40.50.2300">
    <property type="match status" value="2"/>
</dbReference>
<dbReference type="SUPFAM" id="SSF52200">
    <property type="entry name" value="Toll/Interleukin receptor TIR domain"/>
    <property type="match status" value="1"/>
</dbReference>
<organism evidence="11 12">
    <name type="scientific">Symbiodinium natans</name>
    <dbReference type="NCBI Taxonomy" id="878477"/>
    <lineage>
        <taxon>Eukaryota</taxon>
        <taxon>Sar</taxon>
        <taxon>Alveolata</taxon>
        <taxon>Dinophyceae</taxon>
        <taxon>Suessiales</taxon>
        <taxon>Symbiodiniaceae</taxon>
        <taxon>Symbiodinium</taxon>
    </lineage>
</organism>
<feature type="transmembrane region" description="Helical" evidence="7">
    <location>
        <begin position="807"/>
        <end position="828"/>
    </location>
</feature>
<evidence type="ECO:0000256" key="8">
    <source>
        <dbReference type="SAM" id="SignalP"/>
    </source>
</evidence>
<dbReference type="PRINTS" id="PR00248">
    <property type="entry name" value="GPCRMGR"/>
</dbReference>